<reference evidence="1" key="2">
    <citation type="journal article" date="2022" name="New Phytol.">
        <title>Evolutionary transition to the ectomycorrhizal habit in the genomes of a hyperdiverse lineage of mushroom-forming fungi.</title>
        <authorList>
            <person name="Looney B."/>
            <person name="Miyauchi S."/>
            <person name="Morin E."/>
            <person name="Drula E."/>
            <person name="Courty P.E."/>
            <person name="Kohler A."/>
            <person name="Kuo A."/>
            <person name="LaButti K."/>
            <person name="Pangilinan J."/>
            <person name="Lipzen A."/>
            <person name="Riley R."/>
            <person name="Andreopoulos W."/>
            <person name="He G."/>
            <person name="Johnson J."/>
            <person name="Nolan M."/>
            <person name="Tritt A."/>
            <person name="Barry K.W."/>
            <person name="Grigoriev I.V."/>
            <person name="Nagy L.G."/>
            <person name="Hibbett D."/>
            <person name="Henrissat B."/>
            <person name="Matheny P.B."/>
            <person name="Labbe J."/>
            <person name="Martin F.M."/>
        </authorList>
    </citation>
    <scope>NUCLEOTIDE SEQUENCE</scope>
    <source>
        <strain evidence="1">EC-137</strain>
    </source>
</reference>
<evidence type="ECO:0000313" key="2">
    <source>
        <dbReference type="Proteomes" id="UP000814128"/>
    </source>
</evidence>
<proteinExistence type="predicted"/>
<dbReference type="EMBL" id="MU274648">
    <property type="protein sequence ID" value="KAI0026393.1"/>
    <property type="molecule type" value="Genomic_DNA"/>
</dbReference>
<protein>
    <submittedName>
        <fullName evidence="1">Uncharacterized protein</fullName>
    </submittedName>
</protein>
<organism evidence="1 2">
    <name type="scientific">Vararia minispora EC-137</name>
    <dbReference type="NCBI Taxonomy" id="1314806"/>
    <lineage>
        <taxon>Eukaryota</taxon>
        <taxon>Fungi</taxon>
        <taxon>Dikarya</taxon>
        <taxon>Basidiomycota</taxon>
        <taxon>Agaricomycotina</taxon>
        <taxon>Agaricomycetes</taxon>
        <taxon>Russulales</taxon>
        <taxon>Lachnocladiaceae</taxon>
        <taxon>Vararia</taxon>
    </lineage>
</organism>
<accession>A0ACB8Q405</accession>
<comment type="caution">
    <text evidence="1">The sequence shown here is derived from an EMBL/GenBank/DDBJ whole genome shotgun (WGS) entry which is preliminary data.</text>
</comment>
<reference evidence="1" key="1">
    <citation type="submission" date="2021-02" db="EMBL/GenBank/DDBJ databases">
        <authorList>
            <consortium name="DOE Joint Genome Institute"/>
            <person name="Ahrendt S."/>
            <person name="Looney B.P."/>
            <person name="Miyauchi S."/>
            <person name="Morin E."/>
            <person name="Drula E."/>
            <person name="Courty P.E."/>
            <person name="Chicoki N."/>
            <person name="Fauchery L."/>
            <person name="Kohler A."/>
            <person name="Kuo A."/>
            <person name="Labutti K."/>
            <person name="Pangilinan J."/>
            <person name="Lipzen A."/>
            <person name="Riley R."/>
            <person name="Andreopoulos W."/>
            <person name="He G."/>
            <person name="Johnson J."/>
            <person name="Barry K.W."/>
            <person name="Grigoriev I.V."/>
            <person name="Nagy L."/>
            <person name="Hibbett D."/>
            <person name="Henrissat B."/>
            <person name="Matheny P.B."/>
            <person name="Labbe J."/>
            <person name="Martin F."/>
        </authorList>
    </citation>
    <scope>NUCLEOTIDE SEQUENCE</scope>
    <source>
        <strain evidence="1">EC-137</strain>
    </source>
</reference>
<dbReference type="Proteomes" id="UP000814128">
    <property type="component" value="Unassembled WGS sequence"/>
</dbReference>
<keyword evidence="2" id="KW-1185">Reference proteome</keyword>
<feature type="non-terminal residue" evidence="1">
    <location>
        <position position="187"/>
    </location>
</feature>
<evidence type="ECO:0000313" key="1">
    <source>
        <dbReference type="EMBL" id="KAI0026393.1"/>
    </source>
</evidence>
<sequence>MATIIDFKTVKIDPLREDESNWVTYSAELKNALQARMLVRHALGTARKLAEIVYDPSLKVYMRKGSQVALSDEEADKLLAAEDEYDAKEARVKEIIRMTVSKSLWAAIASGTAVEIYTWLQNRHTNKPTAMIEAVHKQIMAVRHISGAAPHDTIAELVCFKDRLISMGETVRDDVFVSRIRTSFPDY</sequence>
<gene>
    <name evidence="1" type="ORF">K488DRAFT_75380</name>
</gene>
<name>A0ACB8Q405_9AGAM</name>